<dbReference type="CDD" id="cd02933">
    <property type="entry name" value="OYE_like_FMN"/>
    <property type="match status" value="1"/>
</dbReference>
<evidence type="ECO:0000313" key="5">
    <source>
        <dbReference type="EMBL" id="MCS7479559.1"/>
    </source>
</evidence>
<dbReference type="FunFam" id="3.20.20.70:FF:000059">
    <property type="entry name" value="N-ethylmaleimide reductase, FMN-linked"/>
    <property type="match status" value="1"/>
</dbReference>
<dbReference type="InterPro" id="IPR001155">
    <property type="entry name" value="OxRdtase_FMN_N"/>
</dbReference>
<sequence>MSRLFEETTVGAVKTANRIAMAPMTRSRATREGHATDLMAQYYGQRSTAALIVTEGIQPSLSGQGYTNTPGLHTEEQVESWKPVVKAAQANGAAFFAQIMHSGRIGHPEIAGFHPVAPSAVRPEGQVFTYTGPQDYVTPRALTHDEIVDIIQDHVAAARNAVAAGFDGVEIHGANGYLAQQFLSVSVNQRTDEWGGSVQGRIKYAVEVVRAVADAIGPERTALRISPANLIQGIEEGDSRELYLALLEALRDLPLAYLHIMEVAGNRELTRELRAAWPHTLVLNPHRDANPLAPHEAAHDALEDVGADLVAFGSSYLANPDLPARLATQGPYENPDPSTFFGGDHTGYLDYPTLKG</sequence>
<dbReference type="SUPFAM" id="SSF51395">
    <property type="entry name" value="FMN-linked oxidoreductases"/>
    <property type="match status" value="1"/>
</dbReference>
<dbReference type="GO" id="GO:0005829">
    <property type="term" value="C:cytosol"/>
    <property type="evidence" value="ECO:0007669"/>
    <property type="project" value="UniProtKB-ARBA"/>
</dbReference>
<evidence type="ECO:0000256" key="2">
    <source>
        <dbReference type="ARBA" id="ARBA00005979"/>
    </source>
</evidence>
<reference evidence="5" key="1">
    <citation type="submission" date="2022-08" db="EMBL/GenBank/DDBJ databases">
        <authorList>
            <person name="Tistechok S."/>
            <person name="Samborskyy M."/>
            <person name="Roman I."/>
        </authorList>
    </citation>
    <scope>NUCLEOTIDE SEQUENCE</scope>
    <source>
        <strain evidence="5">DSM 103496</strain>
    </source>
</reference>
<comment type="caution">
    <text evidence="5">The sequence shown here is derived from an EMBL/GenBank/DDBJ whole genome shotgun (WGS) entry which is preliminary data.</text>
</comment>
<comment type="similarity">
    <text evidence="2">Belongs to the NADH:flavin oxidoreductase/NADH oxidase family.</text>
</comment>
<dbReference type="AlphaFoldDB" id="A0A9X2VNV0"/>
<protein>
    <submittedName>
        <fullName evidence="5">Alkene reductase</fullName>
    </submittedName>
</protein>
<proteinExistence type="inferred from homology"/>
<feature type="domain" description="NADH:flavin oxidoreductase/NADH oxidase N-terminal" evidence="4">
    <location>
        <begin position="4"/>
        <end position="329"/>
    </location>
</feature>
<name>A0A9X2VNV0_9PSEU</name>
<organism evidence="5 6">
    <name type="scientific">Umezawaea endophytica</name>
    <dbReference type="NCBI Taxonomy" id="1654476"/>
    <lineage>
        <taxon>Bacteria</taxon>
        <taxon>Bacillati</taxon>
        <taxon>Actinomycetota</taxon>
        <taxon>Actinomycetes</taxon>
        <taxon>Pseudonocardiales</taxon>
        <taxon>Pseudonocardiaceae</taxon>
        <taxon>Umezawaea</taxon>
    </lineage>
</organism>
<dbReference type="GO" id="GO:0016628">
    <property type="term" value="F:oxidoreductase activity, acting on the CH-CH group of donors, NAD or NADP as acceptor"/>
    <property type="evidence" value="ECO:0007669"/>
    <property type="project" value="UniProtKB-ARBA"/>
</dbReference>
<comment type="cofactor">
    <cofactor evidence="1">
        <name>FMN</name>
        <dbReference type="ChEBI" id="CHEBI:58210"/>
    </cofactor>
</comment>
<dbReference type="Proteomes" id="UP001141259">
    <property type="component" value="Unassembled WGS sequence"/>
</dbReference>
<dbReference type="PANTHER" id="PTHR22893">
    <property type="entry name" value="NADH OXIDOREDUCTASE-RELATED"/>
    <property type="match status" value="1"/>
</dbReference>
<dbReference type="InterPro" id="IPR013785">
    <property type="entry name" value="Aldolase_TIM"/>
</dbReference>
<keyword evidence="6" id="KW-1185">Reference proteome</keyword>
<evidence type="ECO:0000313" key="6">
    <source>
        <dbReference type="Proteomes" id="UP001141259"/>
    </source>
</evidence>
<evidence type="ECO:0000256" key="3">
    <source>
        <dbReference type="ARBA" id="ARBA00023002"/>
    </source>
</evidence>
<evidence type="ECO:0000259" key="4">
    <source>
        <dbReference type="Pfam" id="PF00724"/>
    </source>
</evidence>
<dbReference type="PANTHER" id="PTHR22893:SF91">
    <property type="entry name" value="NADPH DEHYDROGENASE 2-RELATED"/>
    <property type="match status" value="1"/>
</dbReference>
<dbReference type="Pfam" id="PF00724">
    <property type="entry name" value="Oxidored_FMN"/>
    <property type="match status" value="1"/>
</dbReference>
<accession>A0A9X2VNV0</accession>
<keyword evidence="3" id="KW-0560">Oxidoreductase</keyword>
<dbReference type="RefSeq" id="WP_259625055.1">
    <property type="nucleotide sequence ID" value="NZ_JANYMP010000010.1"/>
</dbReference>
<gene>
    <name evidence="5" type="ORF">NZH93_22085</name>
</gene>
<dbReference type="GO" id="GO:0010181">
    <property type="term" value="F:FMN binding"/>
    <property type="evidence" value="ECO:0007669"/>
    <property type="project" value="InterPro"/>
</dbReference>
<dbReference type="Gene3D" id="3.20.20.70">
    <property type="entry name" value="Aldolase class I"/>
    <property type="match status" value="1"/>
</dbReference>
<dbReference type="EMBL" id="JANYMP010000010">
    <property type="protein sequence ID" value="MCS7479559.1"/>
    <property type="molecule type" value="Genomic_DNA"/>
</dbReference>
<dbReference type="InterPro" id="IPR045247">
    <property type="entry name" value="Oye-like"/>
</dbReference>
<evidence type="ECO:0000256" key="1">
    <source>
        <dbReference type="ARBA" id="ARBA00001917"/>
    </source>
</evidence>